<organism evidence="1 2">
    <name type="scientific">Streptomyces scopuliridis</name>
    <dbReference type="NCBI Taxonomy" id="452529"/>
    <lineage>
        <taxon>Bacteria</taxon>
        <taxon>Bacillati</taxon>
        <taxon>Actinomycetota</taxon>
        <taxon>Actinomycetes</taxon>
        <taxon>Kitasatosporales</taxon>
        <taxon>Streptomycetaceae</taxon>
        <taxon>Streptomyces</taxon>
    </lineage>
</organism>
<evidence type="ECO:0000313" key="1">
    <source>
        <dbReference type="EMBL" id="WSC01321.1"/>
    </source>
</evidence>
<accession>A0ACD4ZSQ3</accession>
<keyword evidence="2" id="KW-1185">Reference proteome</keyword>
<protein>
    <submittedName>
        <fullName evidence="1">MFS transporter</fullName>
    </submittedName>
</protein>
<sequence>MSMTQARLSKDGLPDDTGAFAWLRALGPQGRRAFAGAFGGYGLDSYDFFTLPLSMVAIAAYFSLDSGQTGLLTTVTLVVSAIGGAAAGVLADRIGRVRALMITVITYAVFTVLCGFAPNYETLLVFRALQGLGFGGEWAVGAILVAEYASGKHRGRTLGAVQSAWAAGWALAVIVYTLVFQFLDADTAWRVMFWTGALPALLIVYVRRNVHDAPEAAAQRRESAEKGSFTAIFREDLLRTTFFATLMSTGVQGGYYTLATWVPTYLKTERGLTVVGTGGYLTFLITGAFTGYLTGGYLTDRLGRKKNIAIFAVLSVVAILAYINIPAGADGLLLVLGFPLGFCMSAIFSGFGSFLSELYPTAVRGTGQGFTYNTGRAVGALFPTLVGFLATSWGVGGALVFGAVGYGLAVLALIGLPETRGRELLVPEPVGR</sequence>
<name>A0ACD4ZSQ3_9ACTN</name>
<evidence type="ECO:0000313" key="2">
    <source>
        <dbReference type="Proteomes" id="UP001348369"/>
    </source>
</evidence>
<dbReference type="EMBL" id="CP109109">
    <property type="protein sequence ID" value="WSC01321.1"/>
    <property type="molecule type" value="Genomic_DNA"/>
</dbReference>
<dbReference type="Proteomes" id="UP001348369">
    <property type="component" value="Chromosome"/>
</dbReference>
<proteinExistence type="predicted"/>
<reference evidence="1" key="1">
    <citation type="submission" date="2022-10" db="EMBL/GenBank/DDBJ databases">
        <title>The complete genomes of actinobacterial strains from the NBC collection.</title>
        <authorList>
            <person name="Joergensen T.S."/>
            <person name="Alvarez Arevalo M."/>
            <person name="Sterndorff E.B."/>
            <person name="Faurdal D."/>
            <person name="Vuksanovic O."/>
            <person name="Mourched A.-S."/>
            <person name="Charusanti P."/>
            <person name="Shaw S."/>
            <person name="Blin K."/>
            <person name="Weber T."/>
        </authorList>
    </citation>
    <scope>NUCLEOTIDE SEQUENCE</scope>
    <source>
        <strain evidence="1">NBC 01771</strain>
    </source>
</reference>
<gene>
    <name evidence="1" type="ORF">OG835_32870</name>
</gene>